<keyword evidence="7" id="KW-0653">Protein transport</keyword>
<evidence type="ECO:0000256" key="2">
    <source>
        <dbReference type="ARBA" id="ARBA00005811"/>
    </source>
</evidence>
<proteinExistence type="inferred from homology"/>
<keyword evidence="7" id="KW-0813">Transport</keyword>
<protein>
    <submittedName>
        <fullName evidence="8">Protein TolR</fullName>
    </submittedName>
</protein>
<evidence type="ECO:0000256" key="1">
    <source>
        <dbReference type="ARBA" id="ARBA00004162"/>
    </source>
</evidence>
<gene>
    <name evidence="8" type="ORF">DCF82_08225</name>
</gene>
<evidence type="ECO:0000256" key="6">
    <source>
        <dbReference type="ARBA" id="ARBA00023136"/>
    </source>
</evidence>
<evidence type="ECO:0000256" key="7">
    <source>
        <dbReference type="RuleBase" id="RU003879"/>
    </source>
</evidence>
<keyword evidence="3" id="KW-1003">Cell membrane</keyword>
<sequence length="46" mass="5107">YIDVMLVLLVIFMVTAPMLTQGVKVDLPETTSDPIQQDKDVESITV</sequence>
<dbReference type="AlphaFoldDB" id="A0A3B8WD10"/>
<evidence type="ECO:0000256" key="4">
    <source>
        <dbReference type="ARBA" id="ARBA00022692"/>
    </source>
</evidence>
<dbReference type="Pfam" id="PF02472">
    <property type="entry name" value="ExbD"/>
    <property type="match status" value="1"/>
</dbReference>
<accession>A0A3B8WD10</accession>
<keyword evidence="4 7" id="KW-0812">Transmembrane</keyword>
<keyword evidence="5" id="KW-1133">Transmembrane helix</keyword>
<comment type="similarity">
    <text evidence="2 7">Belongs to the ExbD/TolR family.</text>
</comment>
<dbReference type="PANTHER" id="PTHR30558:SF7">
    <property type="entry name" value="TOL-PAL SYSTEM PROTEIN TOLR"/>
    <property type="match status" value="1"/>
</dbReference>
<dbReference type="GO" id="GO:0022857">
    <property type="term" value="F:transmembrane transporter activity"/>
    <property type="evidence" value="ECO:0007669"/>
    <property type="project" value="InterPro"/>
</dbReference>
<keyword evidence="6" id="KW-0472">Membrane</keyword>
<organism evidence="8 9">
    <name type="scientific">Marinobacter nauticus</name>
    <name type="common">Marinobacter hydrocarbonoclasticus</name>
    <name type="synonym">Marinobacter aquaeolei</name>
    <dbReference type="NCBI Taxonomy" id="2743"/>
    <lineage>
        <taxon>Bacteria</taxon>
        <taxon>Pseudomonadati</taxon>
        <taxon>Pseudomonadota</taxon>
        <taxon>Gammaproteobacteria</taxon>
        <taxon>Pseudomonadales</taxon>
        <taxon>Marinobacteraceae</taxon>
        <taxon>Marinobacter</taxon>
    </lineage>
</organism>
<dbReference type="Proteomes" id="UP000261325">
    <property type="component" value="Unassembled WGS sequence"/>
</dbReference>
<dbReference type="GO" id="GO:0005886">
    <property type="term" value="C:plasma membrane"/>
    <property type="evidence" value="ECO:0007669"/>
    <property type="project" value="UniProtKB-SubCell"/>
</dbReference>
<comment type="caution">
    <text evidence="8">The sequence shown here is derived from an EMBL/GenBank/DDBJ whole genome shotgun (WGS) entry which is preliminary data.</text>
</comment>
<reference evidence="8 9" key="1">
    <citation type="journal article" date="2018" name="Nat. Biotechnol.">
        <title>A standardized bacterial taxonomy based on genome phylogeny substantially revises the tree of life.</title>
        <authorList>
            <person name="Parks D.H."/>
            <person name="Chuvochina M."/>
            <person name="Waite D.W."/>
            <person name="Rinke C."/>
            <person name="Skarshewski A."/>
            <person name="Chaumeil P.A."/>
            <person name="Hugenholtz P."/>
        </authorList>
    </citation>
    <scope>NUCLEOTIDE SEQUENCE [LARGE SCALE GENOMIC DNA]</scope>
    <source>
        <strain evidence="8">UBA9049</strain>
    </source>
</reference>
<evidence type="ECO:0000256" key="5">
    <source>
        <dbReference type="ARBA" id="ARBA00022989"/>
    </source>
</evidence>
<evidence type="ECO:0000256" key="3">
    <source>
        <dbReference type="ARBA" id="ARBA00022475"/>
    </source>
</evidence>
<evidence type="ECO:0000313" key="9">
    <source>
        <dbReference type="Proteomes" id="UP000261325"/>
    </source>
</evidence>
<dbReference type="PANTHER" id="PTHR30558">
    <property type="entry name" value="EXBD MEMBRANE COMPONENT OF PMF-DRIVEN MACROMOLECULE IMPORT SYSTEM"/>
    <property type="match status" value="1"/>
</dbReference>
<evidence type="ECO:0000313" key="8">
    <source>
        <dbReference type="EMBL" id="HAC27784.1"/>
    </source>
</evidence>
<dbReference type="GO" id="GO:0015031">
    <property type="term" value="P:protein transport"/>
    <property type="evidence" value="ECO:0007669"/>
    <property type="project" value="UniProtKB-KW"/>
</dbReference>
<feature type="non-terminal residue" evidence="8">
    <location>
        <position position="46"/>
    </location>
</feature>
<dbReference type="EMBL" id="DLYI01000103">
    <property type="protein sequence ID" value="HAC27784.1"/>
    <property type="molecule type" value="Genomic_DNA"/>
</dbReference>
<dbReference type="InterPro" id="IPR003400">
    <property type="entry name" value="ExbD"/>
</dbReference>
<feature type="non-terminal residue" evidence="8">
    <location>
        <position position="1"/>
    </location>
</feature>
<comment type="subcellular location">
    <subcellularLocation>
        <location evidence="1">Cell membrane</location>
        <topology evidence="1">Single-pass membrane protein</topology>
    </subcellularLocation>
    <subcellularLocation>
        <location evidence="7">Cell membrane</location>
        <topology evidence="7">Single-pass type II membrane protein</topology>
    </subcellularLocation>
</comment>
<name>A0A3B8WD10_MARNT</name>